<dbReference type="Proteomes" id="UP000305888">
    <property type="component" value="Chromosome"/>
</dbReference>
<dbReference type="Gene3D" id="3.30.590.10">
    <property type="entry name" value="Glutamine synthetase/guanido kinase, catalytic domain"/>
    <property type="match status" value="1"/>
</dbReference>
<proteinExistence type="inferred from homology"/>
<dbReference type="AlphaFoldDB" id="A0A5B8FWD2"/>
<gene>
    <name evidence="5" type="ORF">FDP22_08515</name>
</gene>
<dbReference type="InterPro" id="IPR008146">
    <property type="entry name" value="Gln_synth_cat_dom"/>
</dbReference>
<protein>
    <submittedName>
        <fullName evidence="5">Glutamine synthetase</fullName>
    </submittedName>
</protein>
<organism evidence="5 6">
    <name type="scientific">Paroceanicella profunda</name>
    <dbReference type="NCBI Taxonomy" id="2579971"/>
    <lineage>
        <taxon>Bacteria</taxon>
        <taxon>Pseudomonadati</taxon>
        <taxon>Pseudomonadota</taxon>
        <taxon>Alphaproteobacteria</taxon>
        <taxon>Rhodobacterales</taxon>
        <taxon>Paracoccaceae</taxon>
        <taxon>Paroceanicella</taxon>
    </lineage>
</organism>
<dbReference type="InterPro" id="IPR014746">
    <property type="entry name" value="Gln_synth/guanido_kin_cat_dom"/>
</dbReference>
<evidence type="ECO:0000256" key="3">
    <source>
        <dbReference type="RuleBase" id="RU000384"/>
    </source>
</evidence>
<dbReference type="OrthoDB" id="9807095at2"/>
<dbReference type="PANTHER" id="PTHR43785:SF12">
    <property type="entry name" value="TYPE-1 GLUTAMINE SYNTHETASE 2"/>
    <property type="match status" value="1"/>
</dbReference>
<dbReference type="SUPFAM" id="SSF55931">
    <property type="entry name" value="Glutamine synthetase/guanido kinase"/>
    <property type="match status" value="1"/>
</dbReference>
<dbReference type="Pfam" id="PF00120">
    <property type="entry name" value="Gln-synt_C"/>
    <property type="match status" value="1"/>
</dbReference>
<evidence type="ECO:0000313" key="5">
    <source>
        <dbReference type="EMBL" id="QDL91814.1"/>
    </source>
</evidence>
<accession>A0A5B8FWD2</accession>
<dbReference type="EMBL" id="CP040818">
    <property type="protein sequence ID" value="QDL91814.1"/>
    <property type="molecule type" value="Genomic_DNA"/>
</dbReference>
<dbReference type="SMART" id="SM01230">
    <property type="entry name" value="Gln-synt_C"/>
    <property type="match status" value="1"/>
</dbReference>
<evidence type="ECO:0000256" key="1">
    <source>
        <dbReference type="ARBA" id="ARBA00022598"/>
    </source>
</evidence>
<evidence type="ECO:0000259" key="4">
    <source>
        <dbReference type="PROSITE" id="PS51987"/>
    </source>
</evidence>
<keyword evidence="1" id="KW-0436">Ligase</keyword>
<evidence type="ECO:0000256" key="2">
    <source>
        <dbReference type="PROSITE-ProRule" id="PRU01331"/>
    </source>
</evidence>
<keyword evidence="6" id="KW-1185">Reference proteome</keyword>
<name>A0A5B8FWD2_9RHOB</name>
<dbReference type="GO" id="GO:0004356">
    <property type="term" value="F:glutamine synthetase activity"/>
    <property type="evidence" value="ECO:0007669"/>
    <property type="project" value="InterPro"/>
</dbReference>
<dbReference type="PANTHER" id="PTHR43785">
    <property type="entry name" value="GAMMA-GLUTAMYLPUTRESCINE SYNTHETASE"/>
    <property type="match status" value="1"/>
</dbReference>
<dbReference type="PROSITE" id="PS51987">
    <property type="entry name" value="GS_CATALYTIC"/>
    <property type="match status" value="1"/>
</dbReference>
<comment type="similarity">
    <text evidence="2 3">Belongs to the glutamine synthetase family.</text>
</comment>
<evidence type="ECO:0000313" key="6">
    <source>
        <dbReference type="Proteomes" id="UP000305888"/>
    </source>
</evidence>
<dbReference type="RefSeq" id="WP_138572135.1">
    <property type="nucleotide sequence ID" value="NZ_CP040818.1"/>
</dbReference>
<dbReference type="KEGG" id="ppru:FDP22_08515"/>
<feature type="domain" description="GS catalytic" evidence="4">
    <location>
        <begin position="103"/>
        <end position="440"/>
    </location>
</feature>
<sequence>MSAAPPRLPADITAMHLGIFDLDGIFRHKRVEAAKAEKLARDGYSFCEVLHAWDSAERTWSDTDTYIDRPCTLFPETLRRWPFAEGAGVWIADFDGEFGEKSPRNQLLRQLERAADMGVTPLSAFEFEFFLLQETPDSLRAKAFRDLEHYAKANRTYSLQSAAVNEELFADFTACMTRLGIGLDSLHTELGPGCFEAPLKAEAGVKAADDAALFKNFAKAFFLRRGLTAAFLAKLRPDLPGQSGHFHISLRDAGGTPLFADPDAPDGLSELARHFLGGVLALMPEMLALPAHTVNAYRRMVPGAWSPTWASWGVQNRTCAVRVITDTPEATRLEFRVPAADTNPHATMAFVLAAGLHGIETGATPPPPQEGSAYLVTPEPARRFPRDLHAAADRLEASDTARALFGDAFVDHLAFARRHEALEAARQVTEWELRRYLEIL</sequence>
<reference evidence="5 6" key="1">
    <citation type="submission" date="2019-06" db="EMBL/GenBank/DDBJ databases">
        <title>Genome sequence of Rhodobacteraceae bacterium D4M1.</title>
        <authorList>
            <person name="Cao J."/>
        </authorList>
    </citation>
    <scope>NUCLEOTIDE SEQUENCE [LARGE SCALE GENOMIC DNA]</scope>
    <source>
        <strain evidence="5 6">D4M1</strain>
    </source>
</reference>